<evidence type="ECO:0000256" key="14">
    <source>
        <dbReference type="ARBA" id="ARBA00023209"/>
    </source>
</evidence>
<dbReference type="GO" id="GO:0003841">
    <property type="term" value="F:1-acylglycerol-3-phosphate O-acyltransferase activity"/>
    <property type="evidence" value="ECO:0007669"/>
    <property type="project" value="UniProtKB-EC"/>
</dbReference>
<comment type="similarity">
    <text evidence="5">Belongs to the 1-acyl-sn-glycerol-3-phosphate acyltransferase family.</text>
</comment>
<evidence type="ECO:0000313" key="18">
    <source>
        <dbReference type="EMBL" id="PNI28367.1"/>
    </source>
</evidence>
<reference evidence="18 19" key="1">
    <citation type="submission" date="2017-12" db="EMBL/GenBank/DDBJ databases">
        <title>High-resolution comparative analysis of great ape genomes.</title>
        <authorList>
            <person name="Pollen A."/>
            <person name="Hastie A."/>
            <person name="Hormozdiari F."/>
            <person name="Dougherty M."/>
            <person name="Liu R."/>
            <person name="Chaisson M."/>
            <person name="Hoppe E."/>
            <person name="Hill C."/>
            <person name="Pang A."/>
            <person name="Hillier L."/>
            <person name="Baker C."/>
            <person name="Armstrong J."/>
            <person name="Shendure J."/>
            <person name="Paten B."/>
            <person name="Wilson R."/>
            <person name="Chao H."/>
            <person name="Schneider V."/>
            <person name="Ventura M."/>
            <person name="Kronenberg Z."/>
            <person name="Murali S."/>
            <person name="Gordon D."/>
            <person name="Cantsilieris S."/>
            <person name="Munson K."/>
            <person name="Nelson B."/>
            <person name="Raja A."/>
            <person name="Underwood J."/>
            <person name="Diekhans M."/>
            <person name="Fiddes I."/>
            <person name="Haussler D."/>
            <person name="Eichler E."/>
        </authorList>
    </citation>
    <scope>NUCLEOTIDE SEQUENCE [LARGE SCALE GENOMIC DNA]</scope>
    <source>
        <strain evidence="18">Yerkes chimp pedigree #C0471</strain>
    </source>
</reference>
<evidence type="ECO:0000256" key="4">
    <source>
        <dbReference type="ARBA" id="ARBA00005189"/>
    </source>
</evidence>
<keyword evidence="7" id="KW-0444">Lipid biosynthesis</keyword>
<keyword evidence="11" id="KW-1133">Transmembrane helix</keyword>
<evidence type="ECO:0000256" key="8">
    <source>
        <dbReference type="ARBA" id="ARBA00022679"/>
    </source>
</evidence>
<name>A0A2J8K025_PANTR</name>
<dbReference type="PANTHER" id="PTHR10983:SF8">
    <property type="entry name" value="1-ACYL-SN-GLYCEROL-3-PHOSPHATE ACYLTRANSFERASE DELTA"/>
    <property type="match status" value="1"/>
</dbReference>
<evidence type="ECO:0000256" key="6">
    <source>
        <dbReference type="ARBA" id="ARBA00013211"/>
    </source>
</evidence>
<keyword evidence="13" id="KW-0472">Membrane</keyword>
<accession>A0A2J8K025</accession>
<evidence type="ECO:0000256" key="2">
    <source>
        <dbReference type="ARBA" id="ARBA00004477"/>
    </source>
</evidence>
<evidence type="ECO:0000256" key="13">
    <source>
        <dbReference type="ARBA" id="ARBA00023136"/>
    </source>
</evidence>
<evidence type="ECO:0000256" key="12">
    <source>
        <dbReference type="ARBA" id="ARBA00023098"/>
    </source>
</evidence>
<dbReference type="EMBL" id="NBAG03000405">
    <property type="protein sequence ID" value="PNI28367.1"/>
    <property type="molecule type" value="Genomic_DNA"/>
</dbReference>
<evidence type="ECO:0000256" key="16">
    <source>
        <dbReference type="ARBA" id="ARBA00023315"/>
    </source>
</evidence>
<keyword evidence="12" id="KW-0443">Lipid metabolism</keyword>
<evidence type="ECO:0000256" key="1">
    <source>
        <dbReference type="ARBA" id="ARBA00000300"/>
    </source>
</evidence>
<keyword evidence="16" id="KW-0012">Acyltransferase</keyword>
<evidence type="ECO:0000256" key="15">
    <source>
        <dbReference type="ARBA" id="ARBA00023264"/>
    </source>
</evidence>
<feature type="non-terminal residue" evidence="18">
    <location>
        <position position="1"/>
    </location>
</feature>
<comment type="caution">
    <text evidence="18">The sequence shown here is derived from an EMBL/GenBank/DDBJ whole genome shotgun (WGS) entry which is preliminary data.</text>
</comment>
<gene>
    <name evidence="18" type="ORF">CK820_G0042771</name>
</gene>
<dbReference type="Proteomes" id="UP000236370">
    <property type="component" value="Unassembled WGS sequence"/>
</dbReference>
<comment type="subcellular location">
    <subcellularLocation>
        <location evidence="2">Endoplasmic reticulum membrane</location>
        <topology evidence="2">Multi-pass membrane protein</topology>
    </subcellularLocation>
</comment>
<evidence type="ECO:0000256" key="10">
    <source>
        <dbReference type="ARBA" id="ARBA00022824"/>
    </source>
</evidence>
<comment type="catalytic activity">
    <reaction evidence="1">
        <text>a 1-acyl-sn-glycero-3-phosphate + an acyl-CoA = a 1,2-diacyl-sn-glycero-3-phosphate + CoA</text>
        <dbReference type="Rhea" id="RHEA:19709"/>
        <dbReference type="ChEBI" id="CHEBI:57287"/>
        <dbReference type="ChEBI" id="CHEBI:57970"/>
        <dbReference type="ChEBI" id="CHEBI:58342"/>
        <dbReference type="ChEBI" id="CHEBI:58608"/>
        <dbReference type="EC" id="2.3.1.51"/>
    </reaction>
    <physiologicalReaction direction="left-to-right" evidence="1">
        <dbReference type="Rhea" id="RHEA:19710"/>
    </physiologicalReaction>
</comment>
<sequence length="104" mass="11887">SAVYDCTLNFRNNENPTLLGVLNGKKYHADLYVRRIPLEDIPEDDDECSAWLHKLYQEKGWGDTEFSKQYVSVSRPGRLALCPSEKIAEQRVEVVHGFSKQSGE</sequence>
<evidence type="ECO:0000256" key="3">
    <source>
        <dbReference type="ARBA" id="ARBA00004728"/>
    </source>
</evidence>
<evidence type="ECO:0000259" key="17">
    <source>
        <dbReference type="Pfam" id="PF16076"/>
    </source>
</evidence>
<keyword evidence="15" id="KW-1208">Phospholipid metabolism</keyword>
<dbReference type="InterPro" id="IPR032098">
    <property type="entry name" value="Acyltransf_C"/>
</dbReference>
<evidence type="ECO:0000313" key="19">
    <source>
        <dbReference type="Proteomes" id="UP000236370"/>
    </source>
</evidence>
<keyword evidence="14" id="KW-0594">Phospholipid biosynthesis</keyword>
<dbReference type="Pfam" id="PF16076">
    <property type="entry name" value="Acyltransf_C"/>
    <property type="match status" value="1"/>
</dbReference>
<dbReference type="EC" id="2.3.1.51" evidence="6"/>
<protein>
    <recommendedName>
        <fullName evidence="6">1-acylglycerol-3-phosphate O-acyltransferase</fullName>
        <ecNumber evidence="6">2.3.1.51</ecNumber>
    </recommendedName>
</protein>
<dbReference type="PANTHER" id="PTHR10983">
    <property type="entry name" value="1-ACYLGLYCEROL-3-PHOSPHATE ACYLTRANSFERASE-RELATED"/>
    <property type="match status" value="1"/>
</dbReference>
<evidence type="ECO:0000256" key="11">
    <source>
        <dbReference type="ARBA" id="ARBA00022989"/>
    </source>
</evidence>
<dbReference type="GO" id="GO:0008654">
    <property type="term" value="P:phospholipid biosynthetic process"/>
    <property type="evidence" value="ECO:0007669"/>
    <property type="project" value="UniProtKB-KW"/>
</dbReference>
<dbReference type="GO" id="GO:0005789">
    <property type="term" value="C:endoplasmic reticulum membrane"/>
    <property type="evidence" value="ECO:0007669"/>
    <property type="project" value="UniProtKB-SubCell"/>
</dbReference>
<evidence type="ECO:0000256" key="5">
    <source>
        <dbReference type="ARBA" id="ARBA00008655"/>
    </source>
</evidence>
<keyword evidence="9" id="KW-0812">Transmembrane</keyword>
<keyword evidence="8" id="KW-0808">Transferase</keyword>
<feature type="domain" description="Acyltransferase C-terminal" evidence="17">
    <location>
        <begin position="21"/>
        <end position="59"/>
    </location>
</feature>
<organism evidence="18 19">
    <name type="scientific">Pan troglodytes</name>
    <name type="common">Chimpanzee</name>
    <dbReference type="NCBI Taxonomy" id="9598"/>
    <lineage>
        <taxon>Eukaryota</taxon>
        <taxon>Metazoa</taxon>
        <taxon>Chordata</taxon>
        <taxon>Craniata</taxon>
        <taxon>Vertebrata</taxon>
        <taxon>Euteleostomi</taxon>
        <taxon>Mammalia</taxon>
        <taxon>Eutheria</taxon>
        <taxon>Euarchontoglires</taxon>
        <taxon>Primates</taxon>
        <taxon>Haplorrhini</taxon>
        <taxon>Catarrhini</taxon>
        <taxon>Hominidae</taxon>
        <taxon>Pan</taxon>
    </lineage>
</organism>
<keyword evidence="10" id="KW-0256">Endoplasmic reticulum</keyword>
<proteinExistence type="inferred from homology"/>
<comment type="pathway">
    <text evidence="4">Lipid metabolism.</text>
</comment>
<dbReference type="AlphaFoldDB" id="A0A2J8K025"/>
<evidence type="ECO:0000256" key="7">
    <source>
        <dbReference type="ARBA" id="ARBA00022516"/>
    </source>
</evidence>
<comment type="pathway">
    <text evidence="3">Phospholipid metabolism; CDP-diacylglycerol biosynthesis; CDP-diacylglycerol from sn-glycerol 3-phosphate: step 2/3.</text>
</comment>
<evidence type="ECO:0000256" key="9">
    <source>
        <dbReference type="ARBA" id="ARBA00022692"/>
    </source>
</evidence>